<keyword evidence="2" id="KW-0238">DNA-binding</keyword>
<dbReference type="InterPro" id="IPR007351">
    <property type="entry name" value="YjbR"/>
</dbReference>
<dbReference type="PANTHER" id="PTHR35145:SF1">
    <property type="entry name" value="CYTOPLASMIC PROTEIN"/>
    <property type="match status" value="1"/>
</dbReference>
<dbReference type="SUPFAM" id="SSF142906">
    <property type="entry name" value="YjbR-like"/>
    <property type="match status" value="1"/>
</dbReference>
<gene>
    <name evidence="2" type="ORF">AB0O96_00630</name>
</gene>
<dbReference type="RefSeq" id="WP_363783437.1">
    <property type="nucleotide sequence ID" value="NZ_JBFBLL010000001.1"/>
</dbReference>
<feature type="region of interest" description="Disordered" evidence="1">
    <location>
        <begin position="1"/>
        <end position="21"/>
    </location>
</feature>
<dbReference type="InterPro" id="IPR058532">
    <property type="entry name" value="YjbR/MT2646/Rv2570-like"/>
</dbReference>
<dbReference type="Proteomes" id="UP001553031">
    <property type="component" value="Unassembled WGS sequence"/>
</dbReference>
<dbReference type="Pfam" id="PF04237">
    <property type="entry name" value="YjbR"/>
    <property type="match status" value="1"/>
</dbReference>
<dbReference type="Gene3D" id="3.90.1150.30">
    <property type="match status" value="1"/>
</dbReference>
<dbReference type="EMBL" id="JBFBLL010000001">
    <property type="protein sequence ID" value="MEV8156709.1"/>
    <property type="molecule type" value="Genomic_DNA"/>
</dbReference>
<dbReference type="PANTHER" id="PTHR35145">
    <property type="entry name" value="CYTOPLASMIC PROTEIN-RELATED"/>
    <property type="match status" value="1"/>
</dbReference>
<name>A0ABV3K8I7_9MICC</name>
<dbReference type="GO" id="GO:0003677">
    <property type="term" value="F:DNA binding"/>
    <property type="evidence" value="ECO:0007669"/>
    <property type="project" value="UniProtKB-KW"/>
</dbReference>
<reference evidence="2 3" key="1">
    <citation type="submission" date="2024-06" db="EMBL/GenBank/DDBJ databases">
        <title>The Natural Products Discovery Center: Release of the First 8490 Sequenced Strains for Exploring Actinobacteria Biosynthetic Diversity.</title>
        <authorList>
            <person name="Kalkreuter E."/>
            <person name="Kautsar S.A."/>
            <person name="Yang D."/>
            <person name="Bader C.D."/>
            <person name="Teijaro C.N."/>
            <person name="Fluegel L."/>
            <person name="Davis C.M."/>
            <person name="Simpson J.R."/>
            <person name="Lauterbach L."/>
            <person name="Steele A.D."/>
            <person name="Gui C."/>
            <person name="Meng S."/>
            <person name="Li G."/>
            <person name="Viehrig K."/>
            <person name="Ye F."/>
            <person name="Su P."/>
            <person name="Kiefer A.F."/>
            <person name="Nichols A."/>
            <person name="Cepeda A.J."/>
            <person name="Yan W."/>
            <person name="Fan B."/>
            <person name="Jiang Y."/>
            <person name="Adhikari A."/>
            <person name="Zheng C.-J."/>
            <person name="Schuster L."/>
            <person name="Cowan T.M."/>
            <person name="Smanski M.J."/>
            <person name="Chevrette M.G."/>
            <person name="De Carvalho L.P.S."/>
            <person name="Shen B."/>
        </authorList>
    </citation>
    <scope>NUCLEOTIDE SEQUENCE [LARGE SCALE GENOMIC DNA]</scope>
    <source>
        <strain evidence="2 3">NPDC079179</strain>
    </source>
</reference>
<protein>
    <submittedName>
        <fullName evidence="2">MmcQ/YjbR family DNA-binding protein</fullName>
    </submittedName>
</protein>
<sequence>MVPAHQPEDARHAQTSGGDTVQQWACERADELPGTGLEHPFGPAWDVFKVCGKVFMLLTELGGEPLLTLKASPQDAQALREQYAAVTPGYHMNKKHWITLRSSAELDRELVQELVTESYLLVLEALPRHRRPVDPATFGVTPS</sequence>
<feature type="compositionally biased region" description="Basic and acidic residues" evidence="1">
    <location>
        <begin position="1"/>
        <end position="12"/>
    </location>
</feature>
<evidence type="ECO:0000313" key="2">
    <source>
        <dbReference type="EMBL" id="MEV8156709.1"/>
    </source>
</evidence>
<dbReference type="InterPro" id="IPR038056">
    <property type="entry name" value="YjbR-like_sf"/>
</dbReference>
<evidence type="ECO:0000256" key="1">
    <source>
        <dbReference type="SAM" id="MobiDB-lite"/>
    </source>
</evidence>
<comment type="caution">
    <text evidence="2">The sequence shown here is derived from an EMBL/GenBank/DDBJ whole genome shotgun (WGS) entry which is preliminary data.</text>
</comment>
<evidence type="ECO:0000313" key="3">
    <source>
        <dbReference type="Proteomes" id="UP001553031"/>
    </source>
</evidence>
<accession>A0ABV3K8I7</accession>
<organism evidence="2 3">
    <name type="scientific">Kocuria salsicia</name>
    <dbReference type="NCBI Taxonomy" id="664639"/>
    <lineage>
        <taxon>Bacteria</taxon>
        <taxon>Bacillati</taxon>
        <taxon>Actinomycetota</taxon>
        <taxon>Actinomycetes</taxon>
        <taxon>Micrococcales</taxon>
        <taxon>Micrococcaceae</taxon>
        <taxon>Kocuria</taxon>
    </lineage>
</organism>
<proteinExistence type="predicted"/>
<keyword evidence="3" id="KW-1185">Reference proteome</keyword>